<proteinExistence type="predicted"/>
<accession>A0A5C6FGF2</accession>
<keyword evidence="2" id="KW-1185">Reference proteome</keyword>
<reference evidence="1 2" key="1">
    <citation type="submission" date="2019-02" db="EMBL/GenBank/DDBJ databases">
        <title>Deep-cultivation of Planctomycetes and their phenomic and genomic characterization uncovers novel biology.</title>
        <authorList>
            <person name="Wiegand S."/>
            <person name="Jogler M."/>
            <person name="Boedeker C."/>
            <person name="Pinto D."/>
            <person name="Vollmers J."/>
            <person name="Rivas-Marin E."/>
            <person name="Kohn T."/>
            <person name="Peeters S.H."/>
            <person name="Heuer A."/>
            <person name="Rast P."/>
            <person name="Oberbeckmann S."/>
            <person name="Bunk B."/>
            <person name="Jeske O."/>
            <person name="Meyerdierks A."/>
            <person name="Storesund J.E."/>
            <person name="Kallscheuer N."/>
            <person name="Luecker S."/>
            <person name="Lage O.M."/>
            <person name="Pohl T."/>
            <person name="Merkel B.J."/>
            <person name="Hornburger P."/>
            <person name="Mueller R.-W."/>
            <person name="Bruemmer F."/>
            <person name="Labrenz M."/>
            <person name="Spormann A.M."/>
            <person name="Op Den Camp H."/>
            <person name="Overmann J."/>
            <person name="Amann R."/>
            <person name="Jetten M.S.M."/>
            <person name="Mascher T."/>
            <person name="Medema M.H."/>
            <person name="Devos D.P."/>
            <person name="Kaster A.-K."/>
            <person name="Ovreas L."/>
            <person name="Rohde M."/>
            <person name="Galperin M.Y."/>
            <person name="Jogler C."/>
        </authorList>
    </citation>
    <scope>NUCLEOTIDE SEQUENCE [LARGE SCALE GENOMIC DNA]</scope>
    <source>
        <strain evidence="1 2">Poly51</strain>
    </source>
</reference>
<dbReference type="AlphaFoldDB" id="A0A5C6FGF2"/>
<organism evidence="1 2">
    <name type="scientific">Rubripirellula tenax</name>
    <dbReference type="NCBI Taxonomy" id="2528015"/>
    <lineage>
        <taxon>Bacteria</taxon>
        <taxon>Pseudomonadati</taxon>
        <taxon>Planctomycetota</taxon>
        <taxon>Planctomycetia</taxon>
        <taxon>Pirellulales</taxon>
        <taxon>Pirellulaceae</taxon>
        <taxon>Rubripirellula</taxon>
    </lineage>
</organism>
<dbReference type="OrthoDB" id="212249at2"/>
<dbReference type="SUPFAM" id="SSF48371">
    <property type="entry name" value="ARM repeat"/>
    <property type="match status" value="1"/>
</dbReference>
<dbReference type="InterPro" id="IPR011989">
    <property type="entry name" value="ARM-like"/>
</dbReference>
<comment type="caution">
    <text evidence="1">The sequence shown here is derived from an EMBL/GenBank/DDBJ whole genome shotgun (WGS) entry which is preliminary data.</text>
</comment>
<name>A0A5C6FGF2_9BACT</name>
<dbReference type="Gene3D" id="1.25.10.10">
    <property type="entry name" value="Leucine-rich Repeat Variant"/>
    <property type="match status" value="1"/>
</dbReference>
<gene>
    <name evidence="1" type="ORF">Poly51_07940</name>
</gene>
<dbReference type="InterPro" id="IPR016024">
    <property type="entry name" value="ARM-type_fold"/>
</dbReference>
<dbReference type="Proteomes" id="UP000318288">
    <property type="component" value="Unassembled WGS sequence"/>
</dbReference>
<protein>
    <recommendedName>
        <fullName evidence="3">HEAT repeat protein</fullName>
    </recommendedName>
</protein>
<evidence type="ECO:0000313" key="2">
    <source>
        <dbReference type="Proteomes" id="UP000318288"/>
    </source>
</evidence>
<dbReference type="RefSeq" id="WP_146454386.1">
    <property type="nucleotide sequence ID" value="NZ_SJPW01000001.1"/>
</dbReference>
<dbReference type="Pfam" id="PF13646">
    <property type="entry name" value="HEAT_2"/>
    <property type="match status" value="1"/>
</dbReference>
<sequence>MLRRLIAGSMLLMPAAIYADSIEISGGGHLSGEIKSQGDFVVVEVDDEIQVALPRSRVRRMVDSGELAKYQELAAKTGDDAELNYKLAIWCVTGNNVPGRAQYYKRFHLQRAVELDPDHPQARAALGFKKHEGKWIRSVDLMHDRGMISVGGRWELPEAVALNETAEASEIETKTWKRDVSRLVGIVTKGSSKAGEAMDTLRAINDPMAAGAIADQLLRSRNNRSQSSGLRRVWIDLLGRFKNRTSVQALVRAGIEEPDATLREAALKHLQEYGASSAAATYLPMLKANDHDTVNRAARALSWFPDPEMAMEYVNALVTTQTTTGPAGAGMNVGFGDNGANGMSSGSQPIVNKSTSNNTAVLALLKEIEPDADFGYDERAWQAYFAAKKTAFSGDLRRDR</sequence>
<evidence type="ECO:0000313" key="1">
    <source>
        <dbReference type="EMBL" id="TWU60518.1"/>
    </source>
</evidence>
<evidence type="ECO:0008006" key="3">
    <source>
        <dbReference type="Google" id="ProtNLM"/>
    </source>
</evidence>
<dbReference type="EMBL" id="SJPW01000001">
    <property type="protein sequence ID" value="TWU60518.1"/>
    <property type="molecule type" value="Genomic_DNA"/>
</dbReference>